<dbReference type="GeneID" id="113130913"/>
<dbReference type="Gene3D" id="2.102.10.10">
    <property type="entry name" value="Rieske [2Fe-2S] iron-sulphur domain"/>
    <property type="match status" value="1"/>
</dbReference>
<dbReference type="CTD" id="317671"/>
<keyword evidence="2" id="KW-0001">2Fe-2S</keyword>
<dbReference type="SUPFAM" id="SSF50022">
    <property type="entry name" value="ISP domain"/>
    <property type="match status" value="1"/>
</dbReference>
<evidence type="ECO:0000313" key="11">
    <source>
        <dbReference type="Proteomes" id="UP000261640"/>
    </source>
</evidence>
<evidence type="ECO:0000256" key="3">
    <source>
        <dbReference type="ARBA" id="ARBA00022723"/>
    </source>
</evidence>
<reference evidence="10" key="2">
    <citation type="submission" date="2025-09" db="UniProtKB">
        <authorList>
            <consortium name="Ensembl"/>
        </authorList>
    </citation>
    <scope>IDENTIFICATION</scope>
</reference>
<proteinExistence type="predicted"/>
<dbReference type="GO" id="GO:0046872">
    <property type="term" value="F:metal ion binding"/>
    <property type="evidence" value="ECO:0007669"/>
    <property type="project" value="UniProtKB-KW"/>
</dbReference>
<keyword evidence="5" id="KW-0007">Acetylation</keyword>
<dbReference type="Proteomes" id="UP000261640">
    <property type="component" value="Unplaced"/>
</dbReference>
<dbReference type="PANTHER" id="PTHR21496:SF18">
    <property type="entry name" value="RIESKE DOMAIN-CONTAINING PROTEIN"/>
    <property type="match status" value="1"/>
</dbReference>
<keyword evidence="7" id="KW-0411">Iron-sulfur</keyword>
<keyword evidence="11" id="KW-1185">Reference proteome</keyword>
<organism evidence="10 11">
    <name type="scientific">Mastacembelus armatus</name>
    <name type="common">zig-zag eel</name>
    <dbReference type="NCBI Taxonomy" id="205130"/>
    <lineage>
        <taxon>Eukaryota</taxon>
        <taxon>Metazoa</taxon>
        <taxon>Chordata</taxon>
        <taxon>Craniata</taxon>
        <taxon>Vertebrata</taxon>
        <taxon>Euteleostomi</taxon>
        <taxon>Actinopterygii</taxon>
        <taxon>Neopterygii</taxon>
        <taxon>Teleostei</taxon>
        <taxon>Neoteleostei</taxon>
        <taxon>Acanthomorphata</taxon>
        <taxon>Anabantaria</taxon>
        <taxon>Synbranchiformes</taxon>
        <taxon>Mastacembelidae</taxon>
        <taxon>Mastacembelus</taxon>
    </lineage>
</organism>
<dbReference type="AlphaFoldDB" id="A0A7N8XN90"/>
<dbReference type="GO" id="GO:0051537">
    <property type="term" value="F:2 iron, 2 sulfur cluster binding"/>
    <property type="evidence" value="ECO:0007669"/>
    <property type="project" value="UniProtKB-KW"/>
</dbReference>
<dbReference type="InterPro" id="IPR036922">
    <property type="entry name" value="Rieske_2Fe-2S_sf"/>
</dbReference>
<keyword evidence="1" id="KW-0597">Phosphoprotein</keyword>
<accession>A0A7N8XN90</accession>
<dbReference type="GeneTree" id="ENSGT00940000165790"/>
<evidence type="ECO:0000313" key="10">
    <source>
        <dbReference type="Ensembl" id="ENSMAMP00000053425.1"/>
    </source>
</evidence>
<keyword evidence="4" id="KW-0677">Repeat</keyword>
<dbReference type="InterPro" id="IPR017941">
    <property type="entry name" value="Rieske_2Fe-2S"/>
</dbReference>
<sequence length="154" mass="17615">MEEKEQPKGGPHFVGKKDELIEVKQSFITLEGRDILVIYHQGVFYALDAYCYHAGGLLLNGDIEDIDGKMCIICPKHKYKLSLAKGECLYKGCNPKEKPPVPRWFSKGVKQRIHTVTETNEDVYVKLSEDTSWIESDFYQGEDGKVERAKTEKE</sequence>
<dbReference type="FunFam" id="2.102.10.10:FF:000009">
    <property type="entry name" value="Rieske Fe-S domain containing"/>
    <property type="match status" value="1"/>
</dbReference>
<name>A0A7N8XN90_9TELE</name>
<protein>
    <recommendedName>
        <fullName evidence="8 9">Rieske domain-containing protein</fullName>
    </recommendedName>
</protein>
<evidence type="ECO:0000256" key="1">
    <source>
        <dbReference type="ARBA" id="ARBA00022553"/>
    </source>
</evidence>
<evidence type="ECO:0000256" key="6">
    <source>
        <dbReference type="ARBA" id="ARBA00023004"/>
    </source>
</evidence>
<dbReference type="PROSITE" id="PS51296">
    <property type="entry name" value="RIESKE"/>
    <property type="match status" value="1"/>
</dbReference>
<evidence type="ECO:0000256" key="4">
    <source>
        <dbReference type="ARBA" id="ARBA00022737"/>
    </source>
</evidence>
<evidence type="ECO:0000256" key="7">
    <source>
        <dbReference type="ARBA" id="ARBA00023014"/>
    </source>
</evidence>
<dbReference type="Pfam" id="PF22543">
    <property type="entry name" value="Rieske_4"/>
    <property type="match status" value="1"/>
</dbReference>
<keyword evidence="6" id="KW-0408">Iron</keyword>
<reference evidence="10" key="1">
    <citation type="submission" date="2025-08" db="UniProtKB">
        <authorList>
            <consortium name="Ensembl"/>
        </authorList>
    </citation>
    <scope>IDENTIFICATION</scope>
</reference>
<dbReference type="Ensembl" id="ENSMAMT00000062091.1">
    <property type="protein sequence ID" value="ENSMAMP00000053425.1"/>
    <property type="gene ID" value="ENSMAMG00000018753.2"/>
</dbReference>
<evidence type="ECO:0000256" key="5">
    <source>
        <dbReference type="ARBA" id="ARBA00022990"/>
    </source>
</evidence>
<evidence type="ECO:0000256" key="2">
    <source>
        <dbReference type="ARBA" id="ARBA00022714"/>
    </source>
</evidence>
<dbReference type="CDD" id="cd03467">
    <property type="entry name" value="Rieske"/>
    <property type="match status" value="1"/>
</dbReference>
<dbReference type="RefSeq" id="XP_033181126.1">
    <property type="nucleotide sequence ID" value="XM_033325235.1"/>
</dbReference>
<evidence type="ECO:0000259" key="9">
    <source>
        <dbReference type="PROSITE" id="PS51296"/>
    </source>
</evidence>
<evidence type="ECO:0000256" key="8">
    <source>
        <dbReference type="ARBA" id="ARBA00071952"/>
    </source>
</evidence>
<dbReference type="RefSeq" id="XP_026163684.1">
    <property type="nucleotide sequence ID" value="XM_026307899.1"/>
</dbReference>
<dbReference type="PANTHER" id="PTHR21496">
    <property type="entry name" value="FERREDOXIN-RELATED"/>
    <property type="match status" value="1"/>
</dbReference>
<dbReference type="InterPro" id="IPR054716">
    <property type="entry name" value="Sol_Rieske_ferrdox_dom"/>
</dbReference>
<keyword evidence="3" id="KW-0479">Metal-binding</keyword>
<feature type="domain" description="Rieske" evidence="9">
    <location>
        <begin position="11"/>
        <end position="110"/>
    </location>
</feature>